<dbReference type="GO" id="GO:0019622">
    <property type="term" value="P:3-(3-hydroxy)phenylpropionate catabolic process"/>
    <property type="evidence" value="ECO:0007669"/>
    <property type="project" value="TreeGrafter"/>
</dbReference>
<reference evidence="3" key="1">
    <citation type="submission" date="2021-01" db="EMBL/GenBank/DDBJ databases">
        <title>Whole genome shotgun sequence of Acrocarpospora phusangensis NBRC 108782.</title>
        <authorList>
            <person name="Komaki H."/>
            <person name="Tamura T."/>
        </authorList>
    </citation>
    <scope>NUCLEOTIDE SEQUENCE</scope>
    <source>
        <strain evidence="3">NBRC 108782</strain>
    </source>
</reference>
<gene>
    <name evidence="3" type="ORF">Aph01nite_08560</name>
</gene>
<protein>
    <submittedName>
        <fullName evidence="3">Pentachlorophenol monooxygenase</fullName>
    </submittedName>
</protein>
<dbReference type="InterPro" id="IPR036188">
    <property type="entry name" value="FAD/NAD-bd_sf"/>
</dbReference>
<evidence type="ECO:0000313" key="3">
    <source>
        <dbReference type="EMBL" id="GIH22546.1"/>
    </source>
</evidence>
<dbReference type="PRINTS" id="PR00420">
    <property type="entry name" value="RNGMNOXGNASE"/>
</dbReference>
<dbReference type="PANTHER" id="PTHR43476">
    <property type="entry name" value="3-(3-HYDROXY-PHENYL)PROPIONATE/3-HYDROXYCINNAMIC ACID HYDROXYLASE"/>
    <property type="match status" value="1"/>
</dbReference>
<dbReference type="Proteomes" id="UP000640052">
    <property type="component" value="Unassembled WGS sequence"/>
</dbReference>
<evidence type="ECO:0000313" key="4">
    <source>
        <dbReference type="Proteomes" id="UP000640052"/>
    </source>
</evidence>
<dbReference type="GO" id="GO:0071949">
    <property type="term" value="F:FAD binding"/>
    <property type="evidence" value="ECO:0007669"/>
    <property type="project" value="InterPro"/>
</dbReference>
<feature type="domain" description="FAD-binding" evidence="2">
    <location>
        <begin position="5"/>
        <end position="341"/>
    </location>
</feature>
<dbReference type="Gene3D" id="3.30.70.2450">
    <property type="match status" value="1"/>
</dbReference>
<evidence type="ECO:0000256" key="1">
    <source>
        <dbReference type="ARBA" id="ARBA00023002"/>
    </source>
</evidence>
<evidence type="ECO:0000259" key="2">
    <source>
        <dbReference type="Pfam" id="PF01494"/>
    </source>
</evidence>
<dbReference type="Pfam" id="PF01494">
    <property type="entry name" value="FAD_binding_3"/>
    <property type="match status" value="1"/>
</dbReference>
<dbReference type="Gene3D" id="3.50.50.60">
    <property type="entry name" value="FAD/NAD(P)-binding domain"/>
    <property type="match status" value="1"/>
</dbReference>
<dbReference type="SUPFAM" id="SSF51905">
    <property type="entry name" value="FAD/NAD(P)-binding domain"/>
    <property type="match status" value="1"/>
</dbReference>
<accession>A0A919UIC9</accession>
<name>A0A919UIC9_9ACTN</name>
<organism evidence="3 4">
    <name type="scientific">Acrocarpospora phusangensis</name>
    <dbReference type="NCBI Taxonomy" id="1070424"/>
    <lineage>
        <taxon>Bacteria</taxon>
        <taxon>Bacillati</taxon>
        <taxon>Actinomycetota</taxon>
        <taxon>Actinomycetes</taxon>
        <taxon>Streptosporangiales</taxon>
        <taxon>Streptosporangiaceae</taxon>
        <taxon>Acrocarpospora</taxon>
    </lineage>
</organism>
<dbReference type="InterPro" id="IPR002938">
    <property type="entry name" value="FAD-bd"/>
</dbReference>
<dbReference type="GO" id="GO:0008688">
    <property type="term" value="F:3-(3-hydroxyphenyl)propionate hydroxylase activity"/>
    <property type="evidence" value="ECO:0007669"/>
    <property type="project" value="TreeGrafter"/>
</dbReference>
<dbReference type="AlphaFoldDB" id="A0A919UIC9"/>
<dbReference type="InterPro" id="IPR050631">
    <property type="entry name" value="PheA/TfdB_FAD_monoxygenase"/>
</dbReference>
<comment type="caution">
    <text evidence="3">The sequence shown here is derived from an EMBL/GenBank/DDBJ whole genome shotgun (WGS) entry which is preliminary data.</text>
</comment>
<keyword evidence="1" id="KW-0560">Oxidoreductase</keyword>
<proteinExistence type="predicted"/>
<keyword evidence="3" id="KW-0503">Monooxygenase</keyword>
<dbReference type="PANTHER" id="PTHR43476:SF3">
    <property type="entry name" value="FAD-BINDING MONOOXYGENASE"/>
    <property type="match status" value="1"/>
</dbReference>
<dbReference type="EMBL" id="BOOA01000005">
    <property type="protein sequence ID" value="GIH22546.1"/>
    <property type="molecule type" value="Genomic_DNA"/>
</dbReference>
<keyword evidence="4" id="KW-1185">Reference proteome</keyword>
<sequence>MGVLDVAVVGAGPVGLTAALALAGRGIAVTVFEEDALLSTEWRASTFHPPTLEIACDLGIADAMLAEGLIARTYQIRDRRDGLIAEFDFGLLADETDYPFRLQLEQYKYTQIISDMLGGRHPEVGVRMGEGITGVAQHADAAVLTTASGERVEARWVLAADGARSTVRKALGTSFDGLTYDHRYLVLSIDYPVETLLPGICAVNYIADPDEHLLILRTPDVWRVVVAVRPELRADEVLTDAYVAGRLRGLFGDHPELPLRERKIYSVHQRVAGNFRQDRVLLLGDAAHVNSPMGGMGLNGGIHDAFDLSVQLGKVLLDGAGPEVLDAWAHRRRKAAIEAVQELTHRTTTEMAEQDEAERLGYRRRMSEIAGDPALAKAWMLDAAMISNVRAHGLPPRPAGRGPGAGAN</sequence>